<keyword evidence="3" id="KW-1185">Reference proteome</keyword>
<organism evidence="2 3">
    <name type="scientific">Phytophthora citrophthora</name>
    <dbReference type="NCBI Taxonomy" id="4793"/>
    <lineage>
        <taxon>Eukaryota</taxon>
        <taxon>Sar</taxon>
        <taxon>Stramenopiles</taxon>
        <taxon>Oomycota</taxon>
        <taxon>Peronosporomycetes</taxon>
        <taxon>Peronosporales</taxon>
        <taxon>Peronosporaceae</taxon>
        <taxon>Phytophthora</taxon>
    </lineage>
</organism>
<proteinExistence type="predicted"/>
<accession>A0AAD9LKT1</accession>
<name>A0AAD9LKT1_9STRA</name>
<comment type="caution">
    <text evidence="2">The sequence shown here is derived from an EMBL/GenBank/DDBJ whole genome shotgun (WGS) entry which is preliminary data.</text>
</comment>
<feature type="region of interest" description="Disordered" evidence="1">
    <location>
        <begin position="101"/>
        <end position="166"/>
    </location>
</feature>
<sequence>MKEVFESVLQNLPVQELHRSCNGVLQEDFASVVAAVDHVAEAFAKLEEVSEAVARLHQGHKSTGRSASMMETTANSIRLQQTIEQRLAVLADRMVVKNCSEKKRKREEVSPRSSPKVGAKDENMSGSEANERCELSSTNSSEVSASLESGNTKAEMTKKGTEQNGLSEVTKIQNEVIGTDAAHSATVLVAITDGVNQLSEEDRAFVVPDMVIALKKAVEDDKEMTQVSAVASSLDVTVQWWAQASESQMRHLQEYQEYAAVLKAYVARLPPSEDRTRVTRYIPFRTCSLLI</sequence>
<evidence type="ECO:0000313" key="3">
    <source>
        <dbReference type="Proteomes" id="UP001259832"/>
    </source>
</evidence>
<feature type="compositionally biased region" description="Basic and acidic residues" evidence="1">
    <location>
        <begin position="118"/>
        <end position="134"/>
    </location>
</feature>
<gene>
    <name evidence="2" type="ORF">P3T76_008408</name>
</gene>
<dbReference type="EMBL" id="JASMQC010000015">
    <property type="protein sequence ID" value="KAK1940085.1"/>
    <property type="molecule type" value="Genomic_DNA"/>
</dbReference>
<dbReference type="AlphaFoldDB" id="A0AAD9LKT1"/>
<dbReference type="Proteomes" id="UP001259832">
    <property type="component" value="Unassembled WGS sequence"/>
</dbReference>
<evidence type="ECO:0000313" key="2">
    <source>
        <dbReference type="EMBL" id="KAK1940085.1"/>
    </source>
</evidence>
<evidence type="ECO:0000256" key="1">
    <source>
        <dbReference type="SAM" id="MobiDB-lite"/>
    </source>
</evidence>
<feature type="compositionally biased region" description="Polar residues" evidence="1">
    <location>
        <begin position="135"/>
        <end position="154"/>
    </location>
</feature>
<reference evidence="2" key="1">
    <citation type="submission" date="2023-08" db="EMBL/GenBank/DDBJ databases">
        <title>Reference Genome Resource for the Citrus Pathogen Phytophthora citrophthora.</title>
        <authorList>
            <person name="Moller H."/>
            <person name="Coetzee B."/>
            <person name="Rose L.J."/>
            <person name="Van Niekerk J.M."/>
        </authorList>
    </citation>
    <scope>NUCLEOTIDE SEQUENCE</scope>
    <source>
        <strain evidence="2">STE-U-9442</strain>
    </source>
</reference>
<protein>
    <submittedName>
        <fullName evidence="2">Uncharacterized protein</fullName>
    </submittedName>
</protein>